<dbReference type="EMBL" id="OY882869">
    <property type="protein sequence ID" value="CAK6435227.1"/>
    <property type="molecule type" value="Genomic_DNA"/>
</dbReference>
<protein>
    <submittedName>
        <fullName evidence="1">Uncharacterized protein</fullName>
    </submittedName>
</protein>
<organism evidence="1 2">
    <name type="scientific">Pipistrellus nathusii</name>
    <name type="common">Nathusius' pipistrelle</name>
    <dbReference type="NCBI Taxonomy" id="59473"/>
    <lineage>
        <taxon>Eukaryota</taxon>
        <taxon>Metazoa</taxon>
        <taxon>Chordata</taxon>
        <taxon>Craniata</taxon>
        <taxon>Vertebrata</taxon>
        <taxon>Euteleostomi</taxon>
        <taxon>Mammalia</taxon>
        <taxon>Eutheria</taxon>
        <taxon>Laurasiatheria</taxon>
        <taxon>Chiroptera</taxon>
        <taxon>Yangochiroptera</taxon>
        <taxon>Vespertilionidae</taxon>
        <taxon>Pipistrellus</taxon>
    </lineage>
</organism>
<reference evidence="1" key="1">
    <citation type="submission" date="2023-12" db="EMBL/GenBank/DDBJ databases">
        <authorList>
            <person name="Brown T."/>
        </authorList>
    </citation>
    <scope>NUCLEOTIDE SEQUENCE</scope>
</reference>
<keyword evidence="2" id="KW-1185">Reference proteome</keyword>
<gene>
    <name evidence="1" type="ORF">MPIPNATIZW_LOCUS3533</name>
</gene>
<evidence type="ECO:0000313" key="2">
    <source>
        <dbReference type="Proteomes" id="UP001314169"/>
    </source>
</evidence>
<accession>A0ABN9ZA69</accession>
<evidence type="ECO:0000313" key="1">
    <source>
        <dbReference type="EMBL" id="CAK6435227.1"/>
    </source>
</evidence>
<dbReference type="Proteomes" id="UP001314169">
    <property type="component" value="Chromosome 12"/>
</dbReference>
<sequence>MSLLTTVLGNKEKQNPPRLKKGTLQVQKFRREDPRGHLRLAVLLALQSSLTSQSSAPGNGVLVMSKAESHSSPVGAHLVLIPVLAPFSPASAPHDLFPVHIFVHM</sequence>
<name>A0ABN9ZA69_PIPNA</name>
<proteinExistence type="predicted"/>